<feature type="transmembrane region" description="Helical" evidence="1">
    <location>
        <begin position="21"/>
        <end position="39"/>
    </location>
</feature>
<keyword evidence="1" id="KW-0472">Membrane</keyword>
<evidence type="ECO:0000313" key="3">
    <source>
        <dbReference type="Proteomes" id="UP000494245"/>
    </source>
</evidence>
<keyword evidence="3" id="KW-1185">Reference proteome</keyword>
<dbReference type="AlphaFoldDB" id="A0A6V8LLX9"/>
<protein>
    <submittedName>
        <fullName evidence="2">Uncharacterized protein</fullName>
    </submittedName>
</protein>
<gene>
    <name evidence="2" type="ORF">NNJEOMEG_00541</name>
</gene>
<organism evidence="2 3">
    <name type="scientific">Fundidesulfovibrio magnetotacticus</name>
    <dbReference type="NCBI Taxonomy" id="2730080"/>
    <lineage>
        <taxon>Bacteria</taxon>
        <taxon>Pseudomonadati</taxon>
        <taxon>Thermodesulfobacteriota</taxon>
        <taxon>Desulfovibrionia</taxon>
        <taxon>Desulfovibrionales</taxon>
        <taxon>Desulfovibrionaceae</taxon>
        <taxon>Fundidesulfovibrio</taxon>
    </lineage>
</organism>
<dbReference type="Proteomes" id="UP000494245">
    <property type="component" value="Unassembled WGS sequence"/>
</dbReference>
<name>A0A6V8LLX9_9BACT</name>
<accession>A0A6V8LLX9</accession>
<sequence>MTAQGLNRLEQEGRARPSLLFVFRVLLCVAVISVLSAAYTSLPQCAYCQLAAPFKTGVTGLSYLLECSNLRQSVQNVDNLVEETSEVSGWTLLRPADPSRPGQIVLKVKKDRQDCIFYPRMSGAEAFVEVWEDGQPKRLAAATGAAAWSPIGRQHVVELYCAENGARQDIDVNLRIVLNGRWAQLWMKDGRILF</sequence>
<evidence type="ECO:0000256" key="1">
    <source>
        <dbReference type="SAM" id="Phobius"/>
    </source>
</evidence>
<dbReference type="EMBL" id="BLTE01000001">
    <property type="protein sequence ID" value="GFK92714.1"/>
    <property type="molecule type" value="Genomic_DNA"/>
</dbReference>
<proteinExistence type="predicted"/>
<dbReference type="RefSeq" id="WP_173081015.1">
    <property type="nucleotide sequence ID" value="NZ_BLTE01000001.1"/>
</dbReference>
<reference evidence="2 3" key="2">
    <citation type="submission" date="2020-05" db="EMBL/GenBank/DDBJ databases">
        <title>Draft genome sequence of Desulfovibrio sp. strainFSS-1.</title>
        <authorList>
            <person name="Shimoshige H."/>
            <person name="Kobayashi H."/>
            <person name="Maekawa T."/>
        </authorList>
    </citation>
    <scope>NUCLEOTIDE SEQUENCE [LARGE SCALE GENOMIC DNA]</scope>
    <source>
        <strain evidence="2 3">SIID29052-01</strain>
    </source>
</reference>
<comment type="caution">
    <text evidence="2">The sequence shown here is derived from an EMBL/GenBank/DDBJ whole genome shotgun (WGS) entry which is preliminary data.</text>
</comment>
<evidence type="ECO:0000313" key="2">
    <source>
        <dbReference type="EMBL" id="GFK92714.1"/>
    </source>
</evidence>
<reference evidence="2 3" key="1">
    <citation type="submission" date="2020-04" db="EMBL/GenBank/DDBJ databases">
        <authorList>
            <consortium name="Desulfovibrio sp. FSS-1 genome sequencing consortium"/>
            <person name="Shimoshige H."/>
            <person name="Kobayashi H."/>
            <person name="Maekawa T."/>
        </authorList>
    </citation>
    <scope>NUCLEOTIDE SEQUENCE [LARGE SCALE GENOMIC DNA]</scope>
    <source>
        <strain evidence="2 3">SIID29052-01</strain>
    </source>
</reference>
<keyword evidence="1" id="KW-1133">Transmembrane helix</keyword>
<keyword evidence="1" id="KW-0812">Transmembrane</keyword>